<comment type="similarity">
    <text evidence="1">Belongs to the short-chain dehydrogenases/reductases (SDR) family.</text>
</comment>
<dbReference type="EMBL" id="VDFV01000006">
    <property type="protein sequence ID" value="TNC72803.1"/>
    <property type="molecule type" value="Genomic_DNA"/>
</dbReference>
<dbReference type="PRINTS" id="PR00080">
    <property type="entry name" value="SDRFAMILY"/>
</dbReference>
<dbReference type="CDD" id="cd05233">
    <property type="entry name" value="SDR_c"/>
    <property type="match status" value="1"/>
</dbReference>
<dbReference type="FunFam" id="3.40.50.720:FF:000084">
    <property type="entry name" value="Short-chain dehydrogenase reductase"/>
    <property type="match status" value="1"/>
</dbReference>
<gene>
    <name evidence="3" type="ORF">FHG71_07580</name>
</gene>
<sequence>MKLRRSGVPCASRSRPSLWESYVTKNSIHPSLAGKVVLVTGGGSGIGAAHVAEFCAQGATVGFLDVAEDASRQLVEQVTAAGHKPPRFLRTDLTDVAALQAAIAAFAAEAGAVDVLVNNAAHDERHELDAITPEYFEERIAVNLRHLVFAIQAVAPGMRAKGAGVIVNTGSISWRAGFGGMPLYMAAKAGIEGLTRALARDLGPDGIRVNCILPGWVMTERQLTLWVDDAARKLIAERQCLGGYVEPADIARMATWLASDDSQMITNQTFVVDGGWI</sequence>
<keyword evidence="2" id="KW-0560">Oxidoreductase</keyword>
<proteinExistence type="inferred from homology"/>
<evidence type="ECO:0000313" key="3">
    <source>
        <dbReference type="EMBL" id="TNC72803.1"/>
    </source>
</evidence>
<comment type="caution">
    <text evidence="3">The sequence shown here is derived from an EMBL/GenBank/DDBJ whole genome shotgun (WGS) entry which is preliminary data.</text>
</comment>
<dbReference type="PRINTS" id="PR00081">
    <property type="entry name" value="GDHRDH"/>
</dbReference>
<dbReference type="OrthoDB" id="9789398at2"/>
<reference evidence="3 4" key="1">
    <citation type="submission" date="2019-06" db="EMBL/GenBank/DDBJ databases">
        <authorList>
            <person name="Jiang L."/>
        </authorList>
    </citation>
    <scope>NUCLEOTIDE SEQUENCE [LARGE SCALE GENOMIC DNA]</scope>
    <source>
        <strain evidence="3 4">YIM 48858</strain>
    </source>
</reference>
<dbReference type="PANTHER" id="PTHR43639">
    <property type="entry name" value="OXIDOREDUCTASE, SHORT-CHAIN DEHYDROGENASE/REDUCTASE FAMILY (AFU_ORTHOLOGUE AFUA_5G02870)"/>
    <property type="match status" value="1"/>
</dbReference>
<accession>A0A5C4NDV5</accession>
<dbReference type="SUPFAM" id="SSF51735">
    <property type="entry name" value="NAD(P)-binding Rossmann-fold domains"/>
    <property type="match status" value="1"/>
</dbReference>
<name>A0A5C4NDV5_9RHOB</name>
<dbReference type="InterPro" id="IPR002347">
    <property type="entry name" value="SDR_fam"/>
</dbReference>
<evidence type="ECO:0000256" key="1">
    <source>
        <dbReference type="ARBA" id="ARBA00006484"/>
    </source>
</evidence>
<dbReference type="Proteomes" id="UP000305709">
    <property type="component" value="Unassembled WGS sequence"/>
</dbReference>
<dbReference type="Gene3D" id="3.40.50.720">
    <property type="entry name" value="NAD(P)-binding Rossmann-like Domain"/>
    <property type="match status" value="1"/>
</dbReference>
<organism evidence="3 4">
    <name type="scientific">Rubellimicrobium roseum</name>
    <dbReference type="NCBI Taxonomy" id="687525"/>
    <lineage>
        <taxon>Bacteria</taxon>
        <taxon>Pseudomonadati</taxon>
        <taxon>Pseudomonadota</taxon>
        <taxon>Alphaproteobacteria</taxon>
        <taxon>Rhodobacterales</taxon>
        <taxon>Roseobacteraceae</taxon>
        <taxon>Rubellimicrobium</taxon>
    </lineage>
</organism>
<evidence type="ECO:0000313" key="4">
    <source>
        <dbReference type="Proteomes" id="UP000305709"/>
    </source>
</evidence>
<dbReference type="GO" id="GO:0016491">
    <property type="term" value="F:oxidoreductase activity"/>
    <property type="evidence" value="ECO:0007669"/>
    <property type="project" value="UniProtKB-KW"/>
</dbReference>
<evidence type="ECO:0000256" key="2">
    <source>
        <dbReference type="ARBA" id="ARBA00023002"/>
    </source>
</evidence>
<protein>
    <submittedName>
        <fullName evidence="3">SDR family oxidoreductase</fullName>
    </submittedName>
</protein>
<dbReference type="PANTHER" id="PTHR43639:SF1">
    <property type="entry name" value="SHORT-CHAIN DEHYDROGENASE_REDUCTASE FAMILY PROTEIN"/>
    <property type="match status" value="1"/>
</dbReference>
<keyword evidence="4" id="KW-1185">Reference proteome</keyword>
<dbReference type="Pfam" id="PF13561">
    <property type="entry name" value="adh_short_C2"/>
    <property type="match status" value="1"/>
</dbReference>
<dbReference type="AlphaFoldDB" id="A0A5C4NDV5"/>
<dbReference type="InterPro" id="IPR036291">
    <property type="entry name" value="NAD(P)-bd_dom_sf"/>
</dbReference>